<feature type="signal peptide" evidence="6">
    <location>
        <begin position="1"/>
        <end position="18"/>
    </location>
</feature>
<dbReference type="GeneID" id="23861584"/>
<dbReference type="InterPro" id="IPR051179">
    <property type="entry name" value="WD_repeat_multifunction"/>
</dbReference>
<accession>C9ZPU6</accession>
<feature type="repeat" description="WD" evidence="4">
    <location>
        <begin position="204"/>
        <end position="235"/>
    </location>
</feature>
<dbReference type="Pfam" id="PF00400">
    <property type="entry name" value="WD40"/>
    <property type="match status" value="5"/>
</dbReference>
<evidence type="ECO:0000256" key="3">
    <source>
        <dbReference type="ARBA" id="ARBA00022980"/>
    </source>
</evidence>
<keyword evidence="3" id="KW-0689">Ribosomal protein</keyword>
<feature type="repeat" description="WD" evidence="4">
    <location>
        <begin position="246"/>
        <end position="287"/>
    </location>
</feature>
<reference evidence="8" key="1">
    <citation type="journal article" date="2010" name="PLoS Negl. Trop. Dis.">
        <title>The genome sequence of Trypanosoma brucei gambiense, causative agent of chronic human african trypanosomiasis.</title>
        <authorList>
            <person name="Jackson A.P."/>
            <person name="Sanders M."/>
            <person name="Berry A."/>
            <person name="McQuillan J."/>
            <person name="Aslett M.A."/>
            <person name="Quail M.A."/>
            <person name="Chukualim B."/>
            <person name="Capewell P."/>
            <person name="MacLeod A."/>
            <person name="Melville S.E."/>
            <person name="Gibson W."/>
            <person name="Barry J.D."/>
            <person name="Berriman M."/>
            <person name="Hertz-Fowler C."/>
        </authorList>
    </citation>
    <scope>NUCLEOTIDE SEQUENCE [LARGE SCALE GENOMIC DNA]</scope>
    <source>
        <strain evidence="8">MHOM/CI/86/DAL972</strain>
    </source>
</reference>
<feature type="compositionally biased region" description="Acidic residues" evidence="5">
    <location>
        <begin position="109"/>
        <end position="119"/>
    </location>
</feature>
<evidence type="ECO:0000313" key="7">
    <source>
        <dbReference type="EMBL" id="CBH11424.1"/>
    </source>
</evidence>
<dbReference type="AlphaFoldDB" id="C9ZPU6"/>
<evidence type="ECO:0000256" key="6">
    <source>
        <dbReference type="SAM" id="SignalP"/>
    </source>
</evidence>
<dbReference type="FunFam" id="2.130.10.10:FF:001621">
    <property type="entry name" value="Excision repair cross-complementation group 8"/>
    <property type="match status" value="1"/>
</dbReference>
<evidence type="ECO:0000313" key="8">
    <source>
        <dbReference type="Proteomes" id="UP000002316"/>
    </source>
</evidence>
<dbReference type="InterPro" id="IPR001680">
    <property type="entry name" value="WD40_rpt"/>
</dbReference>
<dbReference type="InterPro" id="IPR019775">
    <property type="entry name" value="WD40_repeat_CS"/>
</dbReference>
<feature type="repeat" description="WD" evidence="4">
    <location>
        <begin position="288"/>
        <end position="329"/>
    </location>
</feature>
<protein>
    <submittedName>
        <fullName evidence="7">Uncharacterized protein</fullName>
    </submittedName>
</protein>
<keyword evidence="6" id="KW-0732">Signal</keyword>
<keyword evidence="2" id="KW-0677">Repeat</keyword>
<dbReference type="KEGG" id="tbg:TbgDal_V5640"/>
<dbReference type="InterPro" id="IPR036322">
    <property type="entry name" value="WD40_repeat_dom_sf"/>
</dbReference>
<name>C9ZPU6_TRYB9</name>
<keyword evidence="3" id="KW-0687">Ribonucleoprotein</keyword>
<dbReference type="VEuPathDB" id="TriTrypDB:Tbg972.5.5640"/>
<feature type="region of interest" description="Disordered" evidence="5">
    <location>
        <begin position="91"/>
        <end position="134"/>
    </location>
</feature>
<evidence type="ECO:0000256" key="2">
    <source>
        <dbReference type="ARBA" id="ARBA00022737"/>
    </source>
</evidence>
<dbReference type="PANTHER" id="PTHR19857:SF8">
    <property type="entry name" value="ANGIO-ASSOCIATED MIGRATORY CELL PROTEIN"/>
    <property type="match status" value="1"/>
</dbReference>
<dbReference type="PANTHER" id="PTHR19857">
    <property type="entry name" value="MITOCHONDRIAL DIVISION PROTEIN 1-RELATED"/>
    <property type="match status" value="1"/>
</dbReference>
<sequence>MTFVPVFVSILFLLATKKENCLFWGEKLLLQQLKMQRPLTAGNLPEQTMRDGIVDPEMAQDAFIDLDDPNNEIVDEDNMAEIEEDDDNVAYNVPAHGSRKRMAETDLNNGEEDNYDDDGVGNGAGTDGEEDDADVEDLNEVPDCEPERDDALCFFTARDASPVHAVAVHPADSGLFVAGGQSDEVYVLKLDEESRSVHNLAVLREAHADTISILAFSPDGTTLASGGLDGVVAIWCTVTWKLRHALRDLSGELLTLLWHPSGLVLVAGADDGQAAMWNVSKGTLAMYFAGHGGGITCTAWTPCRKRLVAGASDGAVVVFAPRTGQQEFHIAKGLSADRASVTTLCCLGDSSGEAPLGDYDDRCVVGCADGTLHVISLNSGRVVTSLPEVHTQAIESLHVNVGSRGSHTTPPQLLLSASCDCRVAVWSAADLTLRTVFQVGESVIPAAWASGYFVVAGCSDGEIKVWDGRSQQQEPLVRLMGHRRMVLSFAIVESSGVVASTSDDGTVRFFKLSL</sequence>
<dbReference type="OrthoDB" id="10261640at2759"/>
<dbReference type="InterPro" id="IPR015943">
    <property type="entry name" value="WD40/YVTN_repeat-like_dom_sf"/>
</dbReference>
<evidence type="ECO:0000256" key="1">
    <source>
        <dbReference type="ARBA" id="ARBA00022574"/>
    </source>
</evidence>
<dbReference type="Proteomes" id="UP000002316">
    <property type="component" value="Chromosome 5"/>
</dbReference>
<evidence type="ECO:0000256" key="4">
    <source>
        <dbReference type="PROSITE-ProRule" id="PRU00221"/>
    </source>
</evidence>
<dbReference type="PROSITE" id="PS00678">
    <property type="entry name" value="WD_REPEATS_1"/>
    <property type="match status" value="1"/>
</dbReference>
<dbReference type="PROSITE" id="PS50082">
    <property type="entry name" value="WD_REPEATS_2"/>
    <property type="match status" value="4"/>
</dbReference>
<feature type="repeat" description="WD" evidence="4">
    <location>
        <begin position="479"/>
        <end position="514"/>
    </location>
</feature>
<keyword evidence="1 4" id="KW-0853">WD repeat</keyword>
<evidence type="ECO:0000256" key="5">
    <source>
        <dbReference type="SAM" id="MobiDB-lite"/>
    </source>
</evidence>
<feature type="chain" id="PRO_5003005413" evidence="6">
    <location>
        <begin position="19"/>
        <end position="514"/>
    </location>
</feature>
<dbReference type="SUPFAM" id="SSF50978">
    <property type="entry name" value="WD40 repeat-like"/>
    <property type="match status" value="1"/>
</dbReference>
<proteinExistence type="predicted"/>
<dbReference type="GO" id="GO:0005840">
    <property type="term" value="C:ribosome"/>
    <property type="evidence" value="ECO:0007669"/>
    <property type="project" value="UniProtKB-KW"/>
</dbReference>
<dbReference type="SMART" id="SM00320">
    <property type="entry name" value="WD40"/>
    <property type="match status" value="8"/>
</dbReference>
<gene>
    <name evidence="7" type="ORF">TbgDal_V5640</name>
</gene>
<organism evidence="7 8">
    <name type="scientific">Trypanosoma brucei gambiense (strain MHOM/CI/86/DAL972)</name>
    <dbReference type="NCBI Taxonomy" id="679716"/>
    <lineage>
        <taxon>Eukaryota</taxon>
        <taxon>Discoba</taxon>
        <taxon>Euglenozoa</taxon>
        <taxon>Kinetoplastea</taxon>
        <taxon>Metakinetoplastina</taxon>
        <taxon>Trypanosomatida</taxon>
        <taxon>Trypanosomatidae</taxon>
        <taxon>Trypanosoma</taxon>
    </lineage>
</organism>
<dbReference type="EMBL" id="FN554968">
    <property type="protein sequence ID" value="CBH11424.1"/>
    <property type="molecule type" value="Genomic_DNA"/>
</dbReference>
<dbReference type="RefSeq" id="XP_011773711.1">
    <property type="nucleotide sequence ID" value="XM_011775409.1"/>
</dbReference>
<dbReference type="Gene3D" id="2.130.10.10">
    <property type="entry name" value="YVTN repeat-like/Quinoprotein amine dehydrogenase"/>
    <property type="match status" value="2"/>
</dbReference>
<dbReference type="PROSITE" id="PS50294">
    <property type="entry name" value="WD_REPEATS_REGION"/>
    <property type="match status" value="2"/>
</dbReference>